<feature type="transmembrane region" description="Helical" evidence="17">
    <location>
        <begin position="202"/>
        <end position="221"/>
    </location>
</feature>
<evidence type="ECO:0000256" key="11">
    <source>
        <dbReference type="ARBA" id="ARBA00022989"/>
    </source>
</evidence>
<evidence type="ECO:0000256" key="3">
    <source>
        <dbReference type="ARBA" id="ARBA00012944"/>
    </source>
</evidence>
<comment type="subcellular location">
    <subcellularLocation>
        <location evidence="1 17">Mitochondrion inner membrane</location>
        <topology evidence="1 17">Multi-pass membrane protein</topology>
    </subcellularLocation>
</comment>
<dbReference type="InterPro" id="IPR010933">
    <property type="entry name" value="NADH_DH_su2_C"/>
</dbReference>
<keyword evidence="11 17" id="KW-1133">Transmembrane helix</keyword>
<evidence type="ECO:0000256" key="7">
    <source>
        <dbReference type="ARBA" id="ARBA00022692"/>
    </source>
</evidence>
<feature type="transmembrane region" description="Helical" evidence="17">
    <location>
        <begin position="59"/>
        <end position="82"/>
    </location>
</feature>
<dbReference type="Pfam" id="PF06444">
    <property type="entry name" value="NADH_dehy_S2_C"/>
    <property type="match status" value="1"/>
</dbReference>
<evidence type="ECO:0000256" key="5">
    <source>
        <dbReference type="ARBA" id="ARBA00022448"/>
    </source>
</evidence>
<evidence type="ECO:0000256" key="15">
    <source>
        <dbReference type="ARBA" id="ARBA00023136"/>
    </source>
</evidence>
<dbReference type="InterPro" id="IPR001750">
    <property type="entry name" value="ND/Mrp_TM"/>
</dbReference>
<dbReference type="InterPro" id="IPR050175">
    <property type="entry name" value="Complex_I_Subunit_2"/>
</dbReference>
<evidence type="ECO:0000313" key="20">
    <source>
        <dbReference type="EMBL" id="ACD80048.1"/>
    </source>
</evidence>
<dbReference type="GO" id="GO:0006120">
    <property type="term" value="P:mitochondrial electron transport, NADH to ubiquinone"/>
    <property type="evidence" value="ECO:0007669"/>
    <property type="project" value="InterPro"/>
</dbReference>
<evidence type="ECO:0000256" key="12">
    <source>
        <dbReference type="ARBA" id="ARBA00023027"/>
    </source>
</evidence>
<evidence type="ECO:0000256" key="14">
    <source>
        <dbReference type="ARBA" id="ARBA00023128"/>
    </source>
</evidence>
<dbReference type="AlphaFoldDB" id="B3FVX3"/>
<feature type="transmembrane region" description="Helical" evidence="17">
    <location>
        <begin position="320"/>
        <end position="339"/>
    </location>
</feature>
<proteinExistence type="inferred from homology"/>
<feature type="transmembrane region" description="Helical" evidence="17">
    <location>
        <begin position="277"/>
        <end position="300"/>
    </location>
</feature>
<evidence type="ECO:0000256" key="16">
    <source>
        <dbReference type="ARBA" id="ARBA00049551"/>
    </source>
</evidence>
<evidence type="ECO:0000256" key="9">
    <source>
        <dbReference type="ARBA" id="ARBA00022967"/>
    </source>
</evidence>
<evidence type="ECO:0000256" key="6">
    <source>
        <dbReference type="ARBA" id="ARBA00022660"/>
    </source>
</evidence>
<dbReference type="PRINTS" id="PR01436">
    <property type="entry name" value="NADHDHGNASE2"/>
</dbReference>
<dbReference type="GO" id="GO:0008137">
    <property type="term" value="F:NADH dehydrogenase (ubiquinone) activity"/>
    <property type="evidence" value="ECO:0007669"/>
    <property type="project" value="UniProtKB-EC"/>
</dbReference>
<keyword evidence="8 17" id="KW-0999">Mitochondrion inner membrane</keyword>
<evidence type="ECO:0000256" key="8">
    <source>
        <dbReference type="ARBA" id="ARBA00022792"/>
    </source>
</evidence>
<sequence length="342" mass="38088">MNPYTLSCLVSGLAIGTIMTLSSLHWILIWIGLEINTLAIIPLMVKIPHPRAIEAATKYFLTQATASALLLFSSTINAWIIGEWIIASSLEVPTILLTSAISIKLGIAPFHLWLPEVLQGLTIKTGLILSTWQKLAPMSVFIQLSTFTNLYLIIILGTISMAIGGWNGINQTQTRKILAFSSIAHLGWMTIILNFNPQLTLLNFLFYILMTSTLFMMFSLMNTKNLPELATSWPKSPPTCAMSMLTLLSLSGLPPLTGFTPKWLIAQEMVKQNLTMLTLIILLSSLLTLFFYLRLTYIISLTLTPNLSFSPTWTLYKMNTLAPLITLSLFLLPMTPMIWSNT</sequence>
<organism evidence="20">
    <name type="scientific">Pristimantis pirrensis</name>
    <dbReference type="NCBI Taxonomy" id="448825"/>
    <lineage>
        <taxon>Eukaryota</taxon>
        <taxon>Metazoa</taxon>
        <taxon>Chordata</taxon>
        <taxon>Craniata</taxon>
        <taxon>Vertebrata</taxon>
        <taxon>Euteleostomi</taxon>
        <taxon>Amphibia</taxon>
        <taxon>Batrachia</taxon>
        <taxon>Anura</taxon>
        <taxon>Neobatrachia</taxon>
        <taxon>Hyloidea</taxon>
        <taxon>Strabomantidae</taxon>
        <taxon>Pristimantis</taxon>
    </lineage>
</organism>
<dbReference type="Pfam" id="PF00361">
    <property type="entry name" value="Proton_antipo_M"/>
    <property type="match status" value="1"/>
</dbReference>
<keyword evidence="5" id="KW-0813">Transport</keyword>
<dbReference type="PANTHER" id="PTHR46552">
    <property type="entry name" value="NADH-UBIQUINONE OXIDOREDUCTASE CHAIN 2"/>
    <property type="match status" value="1"/>
</dbReference>
<evidence type="ECO:0000259" key="18">
    <source>
        <dbReference type="Pfam" id="PF00361"/>
    </source>
</evidence>
<keyword evidence="12 17" id="KW-0520">NAD</keyword>
<evidence type="ECO:0000259" key="19">
    <source>
        <dbReference type="Pfam" id="PF06444"/>
    </source>
</evidence>
<reference evidence="20" key="1">
    <citation type="journal article" date="2008" name="Mol. Phylogenet. Evol.">
        <title>Phylogeography of the Pygmy Rain Frog (Pristimantis ridens) across the lowland wet forests of isthmian Central America.</title>
        <authorList>
            <person name="Wang I.J."/>
            <person name="Crawford A.J."/>
            <person name="Bermingham E."/>
        </authorList>
    </citation>
    <scope>NUCLEOTIDE SEQUENCE</scope>
</reference>
<dbReference type="PANTHER" id="PTHR46552:SF1">
    <property type="entry name" value="NADH-UBIQUINONE OXIDOREDUCTASE CHAIN 2"/>
    <property type="match status" value="1"/>
</dbReference>
<evidence type="ECO:0000256" key="4">
    <source>
        <dbReference type="ARBA" id="ARBA00021008"/>
    </source>
</evidence>
<feature type="domain" description="NADH:quinone oxidoreductase/Mrp antiporter transmembrane" evidence="18">
    <location>
        <begin position="23"/>
        <end position="288"/>
    </location>
</feature>
<comment type="similarity">
    <text evidence="2 17">Belongs to the complex I subunit 2 family.</text>
</comment>
<evidence type="ECO:0000256" key="2">
    <source>
        <dbReference type="ARBA" id="ARBA00007012"/>
    </source>
</evidence>
<geneLocation type="mitochondrion" evidence="20"/>
<dbReference type="InterPro" id="IPR003917">
    <property type="entry name" value="NADH_UbQ_OxRdtase_chain2"/>
</dbReference>
<name>B3FVX3_9NEOB</name>
<keyword evidence="10 17" id="KW-0249">Electron transport</keyword>
<feature type="transmembrane region" description="Helical" evidence="17">
    <location>
        <begin position="94"/>
        <end position="114"/>
    </location>
</feature>
<feature type="domain" description="NADH dehydrogenase subunit 2 C-terminal" evidence="19">
    <location>
        <begin position="289"/>
        <end position="338"/>
    </location>
</feature>
<keyword evidence="6 17" id="KW-0679">Respiratory chain</keyword>
<dbReference type="EMBL" id="EU443190">
    <property type="protein sequence ID" value="ACD80048.1"/>
    <property type="molecule type" value="Genomic_DNA"/>
</dbReference>
<keyword evidence="14 17" id="KW-0496">Mitochondrion</keyword>
<protein>
    <recommendedName>
        <fullName evidence="4 17">NADH-ubiquinone oxidoreductase chain 2</fullName>
        <ecNumber evidence="3 17">7.1.1.2</ecNumber>
    </recommendedName>
</protein>
<evidence type="ECO:0000256" key="17">
    <source>
        <dbReference type="RuleBase" id="RU003403"/>
    </source>
</evidence>
<accession>B3FVX3</accession>
<evidence type="ECO:0000256" key="10">
    <source>
        <dbReference type="ARBA" id="ARBA00022982"/>
    </source>
</evidence>
<evidence type="ECO:0000256" key="1">
    <source>
        <dbReference type="ARBA" id="ARBA00004448"/>
    </source>
</evidence>
<dbReference type="EC" id="7.1.1.2" evidence="3 17"/>
<keyword evidence="7 17" id="KW-0812">Transmembrane</keyword>
<comment type="catalytic activity">
    <reaction evidence="16 17">
        <text>a ubiquinone + NADH + 5 H(+)(in) = a ubiquinol + NAD(+) + 4 H(+)(out)</text>
        <dbReference type="Rhea" id="RHEA:29091"/>
        <dbReference type="Rhea" id="RHEA-COMP:9565"/>
        <dbReference type="Rhea" id="RHEA-COMP:9566"/>
        <dbReference type="ChEBI" id="CHEBI:15378"/>
        <dbReference type="ChEBI" id="CHEBI:16389"/>
        <dbReference type="ChEBI" id="CHEBI:17976"/>
        <dbReference type="ChEBI" id="CHEBI:57540"/>
        <dbReference type="ChEBI" id="CHEBI:57945"/>
        <dbReference type="EC" id="7.1.1.2"/>
    </reaction>
</comment>
<comment type="function">
    <text evidence="17">Core subunit of the mitochondrial membrane respiratory chain NADH dehydrogenase (Complex I) which catalyzes electron transfer from NADH through the respiratory chain, using ubiquinone as an electron acceptor. Essential for the catalytic activity and assembly of complex I.</text>
</comment>
<feature type="transmembrane region" description="Helical" evidence="17">
    <location>
        <begin position="241"/>
        <end position="265"/>
    </location>
</feature>
<keyword evidence="15 17" id="KW-0472">Membrane</keyword>
<keyword evidence="9 17" id="KW-1278">Translocase</keyword>
<evidence type="ECO:0000256" key="13">
    <source>
        <dbReference type="ARBA" id="ARBA00023075"/>
    </source>
</evidence>
<dbReference type="GO" id="GO:0005743">
    <property type="term" value="C:mitochondrial inner membrane"/>
    <property type="evidence" value="ECO:0007669"/>
    <property type="project" value="UniProtKB-SubCell"/>
</dbReference>
<keyword evidence="13 17" id="KW-0830">Ubiquinone</keyword>